<feature type="compositionally biased region" description="Low complexity" evidence="1">
    <location>
        <begin position="79"/>
        <end position="90"/>
    </location>
</feature>
<evidence type="ECO:0000313" key="2">
    <source>
        <dbReference type="EMBL" id="CAA9996431.1"/>
    </source>
</evidence>
<proteinExistence type="predicted"/>
<dbReference type="EMBL" id="CADCXU010004614">
    <property type="protein sequence ID" value="CAA9996431.1"/>
    <property type="molecule type" value="Genomic_DNA"/>
</dbReference>
<feature type="compositionally biased region" description="Basic and acidic residues" evidence="1">
    <location>
        <begin position="160"/>
        <end position="170"/>
    </location>
</feature>
<dbReference type="AlphaFoldDB" id="A0A6H5G3W1"/>
<feature type="compositionally biased region" description="Pro residues" evidence="1">
    <location>
        <begin position="237"/>
        <end position="253"/>
    </location>
</feature>
<accession>A0A6H5G3W1</accession>
<sequence length="253" mass="29599">DYLLVRWPTLVGRCFLLEVRCRRYGDGHLEITYQRYTRSLILYDLHFRRFATPFLDMDASRMKRRIATIRLTLTKKAKVTTTARPAATPRCHPSEKREMAKKRKGPNKYDRNWEDEQAYSKTPTRGGYKGNRPRKSYVENEEDFPSLETSIKGRNSAGSPDRRRQLKDSIKPMQFNPDEQMSPDEVKYSTQRHSRPQQAPSTGNQQQLQPQQMQQQPIPQQQQQQQQQPPANYMSQAPPPPQQGYYPPPPQHG</sequence>
<reference evidence="2 3" key="1">
    <citation type="submission" date="2020-02" db="EMBL/GenBank/DDBJ databases">
        <authorList>
            <person name="Ferguson B K."/>
        </authorList>
    </citation>
    <scope>NUCLEOTIDE SEQUENCE [LARGE SCALE GENOMIC DNA]</scope>
</reference>
<name>A0A6H5G3W1_9HEMI</name>
<dbReference type="OrthoDB" id="657902at2759"/>
<feature type="compositionally biased region" description="Polar residues" evidence="1">
    <location>
        <begin position="147"/>
        <end position="158"/>
    </location>
</feature>
<feature type="compositionally biased region" description="Low complexity" evidence="1">
    <location>
        <begin position="205"/>
        <end position="230"/>
    </location>
</feature>
<keyword evidence="3" id="KW-1185">Reference proteome</keyword>
<feature type="non-terminal residue" evidence="2">
    <location>
        <position position="1"/>
    </location>
</feature>
<feature type="region of interest" description="Disordered" evidence="1">
    <location>
        <begin position="79"/>
        <end position="253"/>
    </location>
</feature>
<organism evidence="2 3">
    <name type="scientific">Nesidiocoris tenuis</name>
    <dbReference type="NCBI Taxonomy" id="355587"/>
    <lineage>
        <taxon>Eukaryota</taxon>
        <taxon>Metazoa</taxon>
        <taxon>Ecdysozoa</taxon>
        <taxon>Arthropoda</taxon>
        <taxon>Hexapoda</taxon>
        <taxon>Insecta</taxon>
        <taxon>Pterygota</taxon>
        <taxon>Neoptera</taxon>
        <taxon>Paraneoptera</taxon>
        <taxon>Hemiptera</taxon>
        <taxon>Heteroptera</taxon>
        <taxon>Panheteroptera</taxon>
        <taxon>Cimicomorpha</taxon>
        <taxon>Miridae</taxon>
        <taxon>Dicyphina</taxon>
        <taxon>Nesidiocoris</taxon>
    </lineage>
</organism>
<gene>
    <name evidence="2" type="ORF">NTEN_LOCUS2958</name>
</gene>
<evidence type="ECO:0000313" key="3">
    <source>
        <dbReference type="Proteomes" id="UP000479000"/>
    </source>
</evidence>
<protein>
    <submittedName>
        <fullName evidence="2">Uncharacterized protein</fullName>
    </submittedName>
</protein>
<dbReference type="Proteomes" id="UP000479000">
    <property type="component" value="Unassembled WGS sequence"/>
</dbReference>
<evidence type="ECO:0000256" key="1">
    <source>
        <dbReference type="SAM" id="MobiDB-lite"/>
    </source>
</evidence>